<dbReference type="AlphaFoldDB" id="A0A9W9LSK7"/>
<reference evidence="2" key="1">
    <citation type="submission" date="2022-11" db="EMBL/GenBank/DDBJ databases">
        <authorList>
            <person name="Petersen C."/>
        </authorList>
    </citation>
    <scope>NUCLEOTIDE SEQUENCE</scope>
    <source>
        <strain evidence="2">IBT 21917</strain>
    </source>
</reference>
<evidence type="ECO:0000313" key="2">
    <source>
        <dbReference type="EMBL" id="KAJ5173303.1"/>
    </source>
</evidence>
<dbReference type="EMBL" id="JAPQKO010000003">
    <property type="protein sequence ID" value="KAJ5173303.1"/>
    <property type="molecule type" value="Genomic_DNA"/>
</dbReference>
<name>A0A9W9LSK7_9EURO</name>
<accession>A0A9W9LSK7</accession>
<evidence type="ECO:0000256" key="1">
    <source>
        <dbReference type="SAM" id="MobiDB-lite"/>
    </source>
</evidence>
<dbReference type="Proteomes" id="UP001146351">
    <property type="component" value="Unassembled WGS sequence"/>
</dbReference>
<feature type="region of interest" description="Disordered" evidence="1">
    <location>
        <begin position="1"/>
        <end position="42"/>
    </location>
</feature>
<protein>
    <submittedName>
        <fullName evidence="2">Uncharacterized protein</fullName>
    </submittedName>
</protein>
<gene>
    <name evidence="2" type="ORF">N7492_005896</name>
</gene>
<comment type="caution">
    <text evidence="2">The sequence shown here is derived from an EMBL/GenBank/DDBJ whole genome shotgun (WGS) entry which is preliminary data.</text>
</comment>
<organism evidence="2 3">
    <name type="scientific">Penicillium capsulatum</name>
    <dbReference type="NCBI Taxonomy" id="69766"/>
    <lineage>
        <taxon>Eukaryota</taxon>
        <taxon>Fungi</taxon>
        <taxon>Dikarya</taxon>
        <taxon>Ascomycota</taxon>
        <taxon>Pezizomycotina</taxon>
        <taxon>Eurotiomycetes</taxon>
        <taxon>Eurotiomycetidae</taxon>
        <taxon>Eurotiales</taxon>
        <taxon>Aspergillaceae</taxon>
        <taxon>Penicillium</taxon>
    </lineage>
</organism>
<keyword evidence="3" id="KW-1185">Reference proteome</keyword>
<evidence type="ECO:0000313" key="3">
    <source>
        <dbReference type="Proteomes" id="UP001146351"/>
    </source>
</evidence>
<dbReference type="OrthoDB" id="4504900at2759"/>
<sequence>MSTVPTPANNLNGQGQGQEGDSDEGQGLGHVDPTNPRGTMGKFLGLHEQKTRAENKYMARADYTAANVKPMSENGEPTCASEDHTFMYHKPGGNDTWPGWDTFKNIFGK</sequence>
<proteinExistence type="predicted"/>
<reference evidence="2" key="2">
    <citation type="journal article" date="2023" name="IMA Fungus">
        <title>Comparative genomic study of the Penicillium genus elucidates a diverse pangenome and 15 lateral gene transfer events.</title>
        <authorList>
            <person name="Petersen C."/>
            <person name="Sorensen T."/>
            <person name="Nielsen M.R."/>
            <person name="Sondergaard T.E."/>
            <person name="Sorensen J.L."/>
            <person name="Fitzpatrick D.A."/>
            <person name="Frisvad J.C."/>
            <person name="Nielsen K.L."/>
        </authorList>
    </citation>
    <scope>NUCLEOTIDE SEQUENCE</scope>
    <source>
        <strain evidence="2">IBT 21917</strain>
    </source>
</reference>